<organism evidence="1 2">
    <name type="scientific">Telmatocola sphagniphila</name>
    <dbReference type="NCBI Taxonomy" id="1123043"/>
    <lineage>
        <taxon>Bacteria</taxon>
        <taxon>Pseudomonadati</taxon>
        <taxon>Planctomycetota</taxon>
        <taxon>Planctomycetia</taxon>
        <taxon>Gemmatales</taxon>
        <taxon>Gemmataceae</taxon>
    </lineage>
</organism>
<dbReference type="Proteomes" id="UP000676194">
    <property type="component" value="Chromosome"/>
</dbReference>
<dbReference type="AlphaFoldDB" id="A0A8E6B749"/>
<dbReference type="InterPro" id="IPR036249">
    <property type="entry name" value="Thioredoxin-like_sf"/>
</dbReference>
<dbReference type="SUPFAM" id="SSF52833">
    <property type="entry name" value="Thioredoxin-like"/>
    <property type="match status" value="1"/>
</dbReference>
<dbReference type="Gene3D" id="3.40.30.10">
    <property type="entry name" value="Glutaredoxin"/>
    <property type="match status" value="1"/>
</dbReference>
<proteinExistence type="predicted"/>
<dbReference type="InterPro" id="IPR050553">
    <property type="entry name" value="Thioredoxin_ResA/DsbE_sf"/>
</dbReference>
<name>A0A8E6B749_9BACT</name>
<dbReference type="EMBL" id="CP074694">
    <property type="protein sequence ID" value="QVL32971.1"/>
    <property type="molecule type" value="Genomic_DNA"/>
</dbReference>
<reference evidence="1" key="1">
    <citation type="submission" date="2021-05" db="EMBL/GenBank/DDBJ databases">
        <title>Complete genome sequence of the cellulolytic planctomycete Telmatocola sphagniphila SP2T and characterization of the first cellulase from planctomycetes.</title>
        <authorList>
            <person name="Rakitin A.L."/>
            <person name="Beletsky A.V."/>
            <person name="Naumoff D.G."/>
            <person name="Kulichevskaya I.S."/>
            <person name="Mardanov A.V."/>
            <person name="Ravin N.V."/>
            <person name="Dedysh S.N."/>
        </authorList>
    </citation>
    <scope>NUCLEOTIDE SEQUENCE</scope>
    <source>
        <strain evidence="1">SP2T</strain>
    </source>
</reference>
<dbReference type="CDD" id="cd02966">
    <property type="entry name" value="TlpA_like_family"/>
    <property type="match status" value="1"/>
</dbReference>
<keyword evidence="2" id="KW-1185">Reference proteome</keyword>
<dbReference type="PANTHER" id="PTHR42852:SF13">
    <property type="entry name" value="PROTEIN DIPZ"/>
    <property type="match status" value="1"/>
</dbReference>
<gene>
    <name evidence="1" type="ORF">KIH39_03375</name>
</gene>
<protein>
    <submittedName>
        <fullName evidence="1">TlpA family protein disulfide reductase</fullName>
    </submittedName>
</protein>
<accession>A0A8E6B749</accession>
<evidence type="ECO:0000313" key="1">
    <source>
        <dbReference type="EMBL" id="QVL32971.1"/>
    </source>
</evidence>
<sequence length="99" mass="11184">MYPHQRSLVKTYKNRPFALVGVNSDESLRDVRDILEENGITWPSFFDGESGPIAAAWEVKFWPTIYLIDHEGNIAGEYTGDARSDALIEKLVQRAEAAK</sequence>
<dbReference type="KEGG" id="tsph:KIH39_03375"/>
<evidence type="ECO:0000313" key="2">
    <source>
        <dbReference type="Proteomes" id="UP000676194"/>
    </source>
</evidence>
<dbReference type="PANTHER" id="PTHR42852">
    <property type="entry name" value="THIOL:DISULFIDE INTERCHANGE PROTEIN DSBE"/>
    <property type="match status" value="1"/>
</dbReference>